<keyword evidence="7" id="KW-0325">Glycoprotein</keyword>
<dbReference type="GO" id="GO:0008076">
    <property type="term" value="C:voltage-gated potassium channel complex"/>
    <property type="evidence" value="ECO:0007669"/>
    <property type="project" value="TreeGrafter"/>
</dbReference>
<dbReference type="PANTHER" id="PTHR10258">
    <property type="entry name" value="CALCIUM-ACTIVATED POTASSIUM CHANNEL SUBUNIT BETA"/>
    <property type="match status" value="1"/>
</dbReference>
<evidence type="ECO:0000313" key="11">
    <source>
        <dbReference type="Proteomes" id="UP001163046"/>
    </source>
</evidence>
<dbReference type="PANTHER" id="PTHR10258:SF8">
    <property type="entry name" value="CALCIUM-ACTIVATED POTASSIUM CHANNEL BK ALPHA SUBUNIT DOMAIN-CONTAINING PROTEIN"/>
    <property type="match status" value="1"/>
</dbReference>
<dbReference type="GO" id="GO:0005513">
    <property type="term" value="P:detection of calcium ion"/>
    <property type="evidence" value="ECO:0007669"/>
    <property type="project" value="TreeGrafter"/>
</dbReference>
<keyword evidence="8" id="KW-0407">Ion channel</keyword>
<evidence type="ECO:0000256" key="8">
    <source>
        <dbReference type="ARBA" id="ARBA00023303"/>
    </source>
</evidence>
<dbReference type="Proteomes" id="UP001163046">
    <property type="component" value="Unassembled WGS sequence"/>
</dbReference>
<accession>A0A9X0CY44</accession>
<keyword evidence="4 9" id="KW-1133">Transmembrane helix</keyword>
<dbReference type="OrthoDB" id="5961159at2759"/>
<evidence type="ECO:0000256" key="1">
    <source>
        <dbReference type="ARBA" id="ARBA00004141"/>
    </source>
</evidence>
<dbReference type="Pfam" id="PF03185">
    <property type="entry name" value="CaKB"/>
    <property type="match status" value="1"/>
</dbReference>
<evidence type="ECO:0000256" key="3">
    <source>
        <dbReference type="ARBA" id="ARBA00022692"/>
    </source>
</evidence>
<keyword evidence="5" id="KW-0406">Ion transport</keyword>
<evidence type="ECO:0000256" key="5">
    <source>
        <dbReference type="ARBA" id="ARBA00023065"/>
    </source>
</evidence>
<evidence type="ECO:0000256" key="9">
    <source>
        <dbReference type="SAM" id="Phobius"/>
    </source>
</evidence>
<sequence>MRIRRVYEELLKQEKRAALRLKCLSGATAFILFALFLMALLGMDVVHKIIKGFDFESRNCVVEESIFTGQNITCACGMHTCFSRYPCLRVLVRISVGTEQSVEKLEPVLVHNTFYDLGSECTYGPPCKSDEKVNFVSVLNFKNTKGQKGTDLKCYFNPNEPHTLSWTTALMK</sequence>
<keyword evidence="11" id="KW-1185">Reference proteome</keyword>
<feature type="transmembrane region" description="Helical" evidence="9">
    <location>
        <begin position="21"/>
        <end position="43"/>
    </location>
</feature>
<evidence type="ECO:0000256" key="2">
    <source>
        <dbReference type="ARBA" id="ARBA00022448"/>
    </source>
</evidence>
<organism evidence="10 11">
    <name type="scientific">Desmophyllum pertusum</name>
    <dbReference type="NCBI Taxonomy" id="174260"/>
    <lineage>
        <taxon>Eukaryota</taxon>
        <taxon>Metazoa</taxon>
        <taxon>Cnidaria</taxon>
        <taxon>Anthozoa</taxon>
        <taxon>Hexacorallia</taxon>
        <taxon>Scleractinia</taxon>
        <taxon>Caryophylliina</taxon>
        <taxon>Caryophylliidae</taxon>
        <taxon>Desmophyllum</taxon>
    </lineage>
</organism>
<keyword evidence="3 9" id="KW-0812">Transmembrane</keyword>
<evidence type="ECO:0000256" key="7">
    <source>
        <dbReference type="ARBA" id="ARBA00023180"/>
    </source>
</evidence>
<keyword evidence="2" id="KW-0813">Transport</keyword>
<evidence type="ECO:0000256" key="6">
    <source>
        <dbReference type="ARBA" id="ARBA00023136"/>
    </source>
</evidence>
<comment type="subcellular location">
    <subcellularLocation>
        <location evidence="1">Membrane</location>
        <topology evidence="1">Multi-pass membrane protein</topology>
    </subcellularLocation>
</comment>
<name>A0A9X0CY44_9CNID</name>
<dbReference type="GO" id="GO:0015269">
    <property type="term" value="F:calcium-activated potassium channel activity"/>
    <property type="evidence" value="ECO:0007669"/>
    <property type="project" value="InterPro"/>
</dbReference>
<dbReference type="GO" id="GO:0015459">
    <property type="term" value="F:potassium channel regulator activity"/>
    <property type="evidence" value="ECO:0007669"/>
    <property type="project" value="TreeGrafter"/>
</dbReference>
<gene>
    <name evidence="10" type="ORF">OS493_012579</name>
</gene>
<reference evidence="10" key="1">
    <citation type="submission" date="2023-01" db="EMBL/GenBank/DDBJ databases">
        <title>Genome assembly of the deep-sea coral Lophelia pertusa.</title>
        <authorList>
            <person name="Herrera S."/>
            <person name="Cordes E."/>
        </authorList>
    </citation>
    <scope>NUCLEOTIDE SEQUENCE</scope>
    <source>
        <strain evidence="10">USNM1676648</strain>
        <tissue evidence="10">Polyp</tissue>
    </source>
</reference>
<protein>
    <submittedName>
        <fullName evidence="10">Uncharacterized protein</fullName>
    </submittedName>
</protein>
<comment type="caution">
    <text evidence="10">The sequence shown here is derived from an EMBL/GenBank/DDBJ whole genome shotgun (WGS) entry which is preliminary data.</text>
</comment>
<dbReference type="AlphaFoldDB" id="A0A9X0CY44"/>
<dbReference type="InterPro" id="IPR003930">
    <property type="entry name" value="K_chnl_Ca-activ_BK_bsu"/>
</dbReference>
<keyword evidence="6 9" id="KW-0472">Membrane</keyword>
<evidence type="ECO:0000256" key="4">
    <source>
        <dbReference type="ARBA" id="ARBA00022989"/>
    </source>
</evidence>
<evidence type="ECO:0000313" key="10">
    <source>
        <dbReference type="EMBL" id="KAJ7379830.1"/>
    </source>
</evidence>
<proteinExistence type="predicted"/>
<dbReference type="EMBL" id="MU826355">
    <property type="protein sequence ID" value="KAJ7379830.1"/>
    <property type="molecule type" value="Genomic_DNA"/>
</dbReference>